<dbReference type="Proteomes" id="UP000070107">
    <property type="component" value="Unassembled WGS sequence"/>
</dbReference>
<dbReference type="AlphaFoldDB" id="A0A135I0E7"/>
<dbReference type="STRING" id="1494590.ATN84_04010"/>
<dbReference type="SUPFAM" id="SSF88723">
    <property type="entry name" value="PIN domain-like"/>
    <property type="match status" value="1"/>
</dbReference>
<dbReference type="RefSeq" id="WP_068880200.1">
    <property type="nucleotide sequence ID" value="NZ_LNTU01000001.1"/>
</dbReference>
<keyword evidence="3" id="KW-1185">Reference proteome</keyword>
<dbReference type="Pfam" id="PF01850">
    <property type="entry name" value="PIN"/>
    <property type="match status" value="1"/>
</dbReference>
<sequence length="142" mass="14706">MFLDASALVAVINQEAGWQEIAKRLSDVQNACFVSPLVRFEATLAVARAAATAGGAAVRPSSELLASAREIVDDLIAELGASEISISGEIGDKAIDAAMTYGKAVGHRAGLNFGDCFAYACAKIHGVGLIYKGDDFAQTDLA</sequence>
<name>A0A135I0E7_9HYPH</name>
<dbReference type="CDD" id="cd09871">
    <property type="entry name" value="PIN_MtVapC28-VapC30-like"/>
    <property type="match status" value="1"/>
</dbReference>
<evidence type="ECO:0000313" key="3">
    <source>
        <dbReference type="Proteomes" id="UP000070107"/>
    </source>
</evidence>
<dbReference type="OrthoDB" id="32625at2"/>
<proteinExistence type="predicted"/>
<organism evidence="2 3">
    <name type="scientific">Paramesorhizobium deserti</name>
    <dbReference type="NCBI Taxonomy" id="1494590"/>
    <lineage>
        <taxon>Bacteria</taxon>
        <taxon>Pseudomonadati</taxon>
        <taxon>Pseudomonadota</taxon>
        <taxon>Alphaproteobacteria</taxon>
        <taxon>Hyphomicrobiales</taxon>
        <taxon>Phyllobacteriaceae</taxon>
        <taxon>Paramesorhizobium</taxon>
    </lineage>
</organism>
<reference evidence="2 3" key="1">
    <citation type="submission" date="2015-11" db="EMBL/GenBank/DDBJ databases">
        <title>Draft genome sequence of Paramesorhizobium deserti A-3-E, a strain highly resistant to diverse beta-lactam antibiotics.</title>
        <authorList>
            <person name="Lv R."/>
            <person name="Yang X."/>
            <person name="Fang N."/>
            <person name="Guo J."/>
            <person name="Luo X."/>
            <person name="Peng F."/>
            <person name="Yang R."/>
            <person name="Cui Y."/>
            <person name="Fang C."/>
            <person name="Song Y."/>
        </authorList>
    </citation>
    <scope>NUCLEOTIDE SEQUENCE [LARGE SCALE GENOMIC DNA]</scope>
    <source>
        <strain evidence="2 3">A-3-E</strain>
    </source>
</reference>
<dbReference type="EMBL" id="LNTU01000001">
    <property type="protein sequence ID" value="KXF78930.1"/>
    <property type="molecule type" value="Genomic_DNA"/>
</dbReference>
<dbReference type="InterPro" id="IPR029060">
    <property type="entry name" value="PIN-like_dom_sf"/>
</dbReference>
<comment type="caution">
    <text evidence="2">The sequence shown here is derived from an EMBL/GenBank/DDBJ whole genome shotgun (WGS) entry which is preliminary data.</text>
</comment>
<evidence type="ECO:0000259" key="1">
    <source>
        <dbReference type="Pfam" id="PF01850"/>
    </source>
</evidence>
<dbReference type="InterPro" id="IPR002716">
    <property type="entry name" value="PIN_dom"/>
</dbReference>
<feature type="domain" description="PIN" evidence="1">
    <location>
        <begin position="1"/>
        <end position="140"/>
    </location>
</feature>
<dbReference type="Gene3D" id="3.40.50.1010">
    <property type="entry name" value="5'-nuclease"/>
    <property type="match status" value="1"/>
</dbReference>
<protein>
    <submittedName>
        <fullName evidence="2">Ribonuclease</fullName>
    </submittedName>
</protein>
<gene>
    <name evidence="2" type="ORF">ATN84_04010</name>
</gene>
<accession>A0A135I0E7</accession>
<evidence type="ECO:0000313" key="2">
    <source>
        <dbReference type="EMBL" id="KXF78930.1"/>
    </source>
</evidence>